<keyword evidence="6" id="KW-1185">Reference proteome</keyword>
<feature type="domain" description="B12-binding" evidence="3">
    <location>
        <begin position="87"/>
        <end position="215"/>
    </location>
</feature>
<dbReference type="GO" id="GO:0046653">
    <property type="term" value="P:tetrahydrofolate metabolic process"/>
    <property type="evidence" value="ECO:0007669"/>
    <property type="project" value="TreeGrafter"/>
</dbReference>
<evidence type="ECO:0000259" key="4">
    <source>
        <dbReference type="PROSITE" id="PS51337"/>
    </source>
</evidence>
<evidence type="ECO:0000313" key="6">
    <source>
        <dbReference type="Proteomes" id="UP000092574"/>
    </source>
</evidence>
<reference evidence="5" key="1">
    <citation type="submission" date="2017-04" db="EMBL/GenBank/DDBJ databases">
        <title>Complete Genome Sequences of Twelve Strains of a Stable Defined Moderately Diverse Mouse Microbiota 2 (sDMDMm2).</title>
        <authorList>
            <person name="Uchimura Y."/>
            <person name="Wyss M."/>
            <person name="Brugiroux S."/>
            <person name="Limenitakis J.P."/>
            <person name="Stecher B."/>
            <person name="McCoy K.D."/>
            <person name="Macpherson A.J."/>
        </authorList>
    </citation>
    <scope>NUCLEOTIDE SEQUENCE</scope>
    <source>
        <strain evidence="5">YL58</strain>
    </source>
</reference>
<dbReference type="SMART" id="SM01018">
    <property type="entry name" value="B12-binding_2"/>
    <property type="match status" value="1"/>
</dbReference>
<dbReference type="PANTHER" id="PTHR45833:SF1">
    <property type="entry name" value="METHIONINE SYNTHASE"/>
    <property type="match status" value="1"/>
</dbReference>
<name>A0A1C7I675_9FIRM</name>
<dbReference type="GO" id="GO:0031419">
    <property type="term" value="F:cobalamin binding"/>
    <property type="evidence" value="ECO:0007669"/>
    <property type="project" value="InterPro"/>
</dbReference>
<dbReference type="PROSITE" id="PS51332">
    <property type="entry name" value="B12_BINDING"/>
    <property type="match status" value="1"/>
</dbReference>
<organism evidence="5 6">
    <name type="scientific">Blautia pseudococcoides</name>
    <dbReference type="NCBI Taxonomy" id="1796616"/>
    <lineage>
        <taxon>Bacteria</taxon>
        <taxon>Bacillati</taxon>
        <taxon>Bacillota</taxon>
        <taxon>Clostridia</taxon>
        <taxon>Lachnospirales</taxon>
        <taxon>Lachnospiraceae</taxon>
        <taxon>Blautia</taxon>
    </lineage>
</organism>
<dbReference type="EMBL" id="CP015405">
    <property type="protein sequence ID" value="ANU74508.1"/>
    <property type="molecule type" value="Genomic_DNA"/>
</dbReference>
<dbReference type="OrthoDB" id="9803687at2"/>
<keyword evidence="2" id="KW-0170">Cobalt</keyword>
<dbReference type="RefSeq" id="WP_065540739.1">
    <property type="nucleotide sequence ID" value="NZ_CP015405.2"/>
</dbReference>
<dbReference type="Proteomes" id="UP000092574">
    <property type="component" value="Chromosome"/>
</dbReference>
<sequence length="215" mass="23696">MDIYEEIRRNLLSGKADEVVNLVKKAIAVCYPPESLLKEGLILGVDTLAYKFRNSEVCVPEALRVARALNAGLSCLTPYLDQGGARQCTAVIGTVEGDMHDIGKNLVKIYLSTLNIDIVDLGVDVSREEFAQAAMEYDARLVMASALLPTTVCELKAVIEELEKSGIRDKVVVFVGGLSVSKEYAEEIGADYYTRDAMELRDFLNKNLCKILKEI</sequence>
<evidence type="ECO:0000256" key="1">
    <source>
        <dbReference type="ARBA" id="ARBA00022723"/>
    </source>
</evidence>
<dbReference type="InterPro" id="IPR003759">
    <property type="entry name" value="Cbl-bd_cap"/>
</dbReference>
<dbReference type="PANTHER" id="PTHR45833">
    <property type="entry name" value="METHIONINE SYNTHASE"/>
    <property type="match status" value="1"/>
</dbReference>
<dbReference type="GO" id="GO:0005829">
    <property type="term" value="C:cytosol"/>
    <property type="evidence" value="ECO:0007669"/>
    <property type="project" value="TreeGrafter"/>
</dbReference>
<dbReference type="GO" id="GO:0050667">
    <property type="term" value="P:homocysteine metabolic process"/>
    <property type="evidence" value="ECO:0007669"/>
    <property type="project" value="TreeGrafter"/>
</dbReference>
<dbReference type="AlphaFoldDB" id="A0A1C7I675"/>
<dbReference type="InterPro" id="IPR006158">
    <property type="entry name" value="Cobalamin-bd"/>
</dbReference>
<dbReference type="PROSITE" id="PS51337">
    <property type="entry name" value="B12_BINDING_NTER"/>
    <property type="match status" value="1"/>
</dbReference>
<dbReference type="KEGG" id="byl:A4V09_01250"/>
<dbReference type="GO" id="GO:0008705">
    <property type="term" value="F:methionine synthase activity"/>
    <property type="evidence" value="ECO:0007669"/>
    <property type="project" value="TreeGrafter"/>
</dbReference>
<dbReference type="Gene3D" id="3.40.50.280">
    <property type="entry name" value="Cobalamin-binding domain"/>
    <property type="match status" value="1"/>
</dbReference>
<evidence type="ECO:0000256" key="2">
    <source>
        <dbReference type="ARBA" id="ARBA00023285"/>
    </source>
</evidence>
<dbReference type="Gene3D" id="1.10.1240.10">
    <property type="entry name" value="Methionine synthase domain"/>
    <property type="match status" value="1"/>
</dbReference>
<accession>A0A1C7I675</accession>
<dbReference type="SUPFAM" id="SSF52242">
    <property type="entry name" value="Cobalamin (vitamin B12)-binding domain"/>
    <property type="match status" value="1"/>
</dbReference>
<dbReference type="STRING" id="1796616.A4V09_01250"/>
<keyword evidence="1" id="KW-0479">Metal-binding</keyword>
<dbReference type="SUPFAM" id="SSF47644">
    <property type="entry name" value="Methionine synthase domain"/>
    <property type="match status" value="1"/>
</dbReference>
<dbReference type="InterPro" id="IPR036724">
    <property type="entry name" value="Cobalamin-bd_sf"/>
</dbReference>
<dbReference type="GO" id="GO:0046872">
    <property type="term" value="F:metal ion binding"/>
    <property type="evidence" value="ECO:0007669"/>
    <property type="project" value="UniProtKB-KW"/>
</dbReference>
<gene>
    <name evidence="5" type="ORF">A4V09_01250</name>
</gene>
<proteinExistence type="predicted"/>
<dbReference type="InterPro" id="IPR036594">
    <property type="entry name" value="Meth_synthase_dom"/>
</dbReference>
<dbReference type="Pfam" id="PF02310">
    <property type="entry name" value="B12-binding"/>
    <property type="match status" value="1"/>
</dbReference>
<dbReference type="Pfam" id="PF02607">
    <property type="entry name" value="B12-binding_2"/>
    <property type="match status" value="1"/>
</dbReference>
<feature type="domain" description="B12-binding N-terminal" evidence="4">
    <location>
        <begin position="1"/>
        <end position="88"/>
    </location>
</feature>
<dbReference type="InterPro" id="IPR050554">
    <property type="entry name" value="Met_Synthase/Corrinoid"/>
</dbReference>
<protein>
    <submittedName>
        <fullName evidence="5">Cobalamin-binding protein</fullName>
    </submittedName>
</protein>
<evidence type="ECO:0000313" key="5">
    <source>
        <dbReference type="EMBL" id="ANU74508.1"/>
    </source>
</evidence>
<evidence type="ECO:0000259" key="3">
    <source>
        <dbReference type="PROSITE" id="PS51332"/>
    </source>
</evidence>